<sequence>TFETFGPAPHNILSNLTKVQGEDKMNKTQCPQPDKKLFEHTILPTLFILVFVVGLVLNVWGMKSLLHNWEKLRSINIFVLNLGLADMLYLLTHPFLIMYNLKGNKWIFGDGFCKVTRFSFNLNLYGSIGFLTCISVYRYLAVVHPMRTMGRLTMARSVVISALVWILVSAQSLPDLFYQKTYPNGSKCFDTTSNKHIKSYLNYSLTWTFFGFCIPFTIIVGCYGHVTVVVCHSDKMKKDLKLRFLKLMFFLILLFSICYAPYHVFKNLSLYSRTLSKKKQCPTWDSAVFIARQASRGLVSLNSALNPLVYLNVNEDMGVQFSQLLQRCSQSFSCFLESKSRSVPVPQSEQEADCPL</sequence>
<keyword evidence="8" id="KW-1185">Reference proteome</keyword>
<dbReference type="PRINTS" id="PR01157">
    <property type="entry name" value="P2YPURNOCPTR"/>
</dbReference>
<comment type="subcellular location">
    <subcellularLocation>
        <location evidence="1">Membrane</location>
    </subcellularLocation>
</comment>
<reference evidence="7" key="3">
    <citation type="submission" date="2025-09" db="UniProtKB">
        <authorList>
            <consortium name="Ensembl"/>
        </authorList>
    </citation>
    <scope>IDENTIFICATION</scope>
</reference>
<dbReference type="GeneTree" id="ENSGT00940000155094"/>
<feature type="transmembrane region" description="Helical" evidence="5">
    <location>
        <begin position="41"/>
        <end position="60"/>
    </location>
</feature>
<name>A0A087YST0_POEFO</name>
<dbReference type="EMBL" id="AYCK01014985">
    <property type="status" value="NOT_ANNOTATED_CDS"/>
    <property type="molecule type" value="Genomic_DNA"/>
</dbReference>
<feature type="transmembrane region" description="Helical" evidence="5">
    <location>
        <begin position="244"/>
        <end position="262"/>
    </location>
</feature>
<organism evidence="7 8">
    <name type="scientific">Poecilia formosa</name>
    <name type="common">Amazon molly</name>
    <name type="synonym">Limia formosa</name>
    <dbReference type="NCBI Taxonomy" id="48698"/>
    <lineage>
        <taxon>Eukaryota</taxon>
        <taxon>Metazoa</taxon>
        <taxon>Chordata</taxon>
        <taxon>Craniata</taxon>
        <taxon>Vertebrata</taxon>
        <taxon>Euteleostomi</taxon>
        <taxon>Actinopterygii</taxon>
        <taxon>Neopterygii</taxon>
        <taxon>Teleostei</taxon>
        <taxon>Neoteleostei</taxon>
        <taxon>Acanthomorphata</taxon>
        <taxon>Ovalentaria</taxon>
        <taxon>Atherinomorphae</taxon>
        <taxon>Cyprinodontiformes</taxon>
        <taxon>Poeciliidae</taxon>
        <taxon>Poeciliinae</taxon>
        <taxon>Poecilia</taxon>
    </lineage>
</organism>
<dbReference type="InterPro" id="IPR027294">
    <property type="entry name" value="NPS_rcpt"/>
</dbReference>
<dbReference type="AlphaFoldDB" id="A0A087YST0"/>
<reference evidence="7" key="2">
    <citation type="submission" date="2025-08" db="UniProtKB">
        <authorList>
            <consortium name="Ensembl"/>
        </authorList>
    </citation>
    <scope>IDENTIFICATION</scope>
</reference>
<dbReference type="Ensembl" id="ENSPFOT00000021111.2">
    <property type="protein sequence ID" value="ENSPFOP00000021083.2"/>
    <property type="gene ID" value="ENSPFOG00000020961.2"/>
</dbReference>
<feature type="domain" description="G-protein coupled receptors family 1 profile" evidence="6">
    <location>
        <begin position="57"/>
        <end position="310"/>
    </location>
</feature>
<protein>
    <submittedName>
        <fullName evidence="7">Si:dkey-78k11.9</fullName>
    </submittedName>
</protein>
<evidence type="ECO:0000313" key="8">
    <source>
        <dbReference type="Proteomes" id="UP000028760"/>
    </source>
</evidence>
<dbReference type="InterPro" id="IPR017452">
    <property type="entry name" value="GPCR_Rhodpsn_7TM"/>
</dbReference>
<dbReference type="InterPro" id="IPR000276">
    <property type="entry name" value="GPCR_Rhodpsn"/>
</dbReference>
<feature type="transmembrane region" description="Helical" evidence="5">
    <location>
        <begin position="153"/>
        <end position="173"/>
    </location>
</feature>
<feature type="transmembrane region" description="Helical" evidence="5">
    <location>
        <begin position="209"/>
        <end position="232"/>
    </location>
</feature>
<keyword evidence="3 5" id="KW-1133">Transmembrane helix</keyword>
<dbReference type="Pfam" id="PF00001">
    <property type="entry name" value="7tm_1"/>
    <property type="match status" value="1"/>
</dbReference>
<keyword evidence="4 5" id="KW-0472">Membrane</keyword>
<evidence type="ECO:0000256" key="4">
    <source>
        <dbReference type="ARBA" id="ARBA00023136"/>
    </source>
</evidence>
<dbReference type="PANTHER" id="PTHR24244">
    <property type="entry name" value="NEUROPEPTIDE S RECEPTOR"/>
    <property type="match status" value="1"/>
</dbReference>
<dbReference type="GO" id="GO:0016020">
    <property type="term" value="C:membrane"/>
    <property type="evidence" value="ECO:0007669"/>
    <property type="project" value="UniProtKB-SubCell"/>
</dbReference>
<dbReference type="GO" id="GO:0008188">
    <property type="term" value="F:neuropeptide receptor activity"/>
    <property type="evidence" value="ECO:0007669"/>
    <property type="project" value="InterPro"/>
</dbReference>
<evidence type="ECO:0000256" key="1">
    <source>
        <dbReference type="ARBA" id="ARBA00004370"/>
    </source>
</evidence>
<dbReference type="Gene3D" id="1.20.1070.10">
    <property type="entry name" value="Rhodopsin 7-helix transmembrane proteins"/>
    <property type="match status" value="1"/>
</dbReference>
<dbReference type="PROSITE" id="PS50262">
    <property type="entry name" value="G_PROTEIN_RECEP_F1_2"/>
    <property type="match status" value="1"/>
</dbReference>
<dbReference type="PRINTS" id="PR00237">
    <property type="entry name" value="GPCRRHODOPSN"/>
</dbReference>
<evidence type="ECO:0000256" key="5">
    <source>
        <dbReference type="SAM" id="Phobius"/>
    </source>
</evidence>
<dbReference type="SUPFAM" id="SSF81321">
    <property type="entry name" value="Family A G protein-coupled receptor-like"/>
    <property type="match status" value="1"/>
</dbReference>
<dbReference type="Proteomes" id="UP000028760">
    <property type="component" value="Unassembled WGS sequence"/>
</dbReference>
<reference evidence="8" key="1">
    <citation type="submission" date="2013-10" db="EMBL/GenBank/DDBJ databases">
        <authorList>
            <person name="Schartl M."/>
            <person name="Warren W."/>
        </authorList>
    </citation>
    <scope>NUCLEOTIDE SEQUENCE [LARGE SCALE GENOMIC DNA]</scope>
    <source>
        <strain evidence="8">female</strain>
    </source>
</reference>
<evidence type="ECO:0000256" key="3">
    <source>
        <dbReference type="ARBA" id="ARBA00022989"/>
    </source>
</evidence>
<keyword evidence="2 5" id="KW-0812">Transmembrane</keyword>
<dbReference type="PANTHER" id="PTHR24244:SF0">
    <property type="entry name" value="G-PROTEIN COUPLED RECEPTORS FAMILY 1 PROFILE DOMAIN-CONTAINING PROTEIN"/>
    <property type="match status" value="1"/>
</dbReference>
<feature type="transmembrane region" description="Helical" evidence="5">
    <location>
        <begin position="124"/>
        <end position="141"/>
    </location>
</feature>
<accession>A0A087YST0</accession>
<feature type="transmembrane region" description="Helical" evidence="5">
    <location>
        <begin position="72"/>
        <end position="91"/>
    </location>
</feature>
<evidence type="ECO:0000256" key="2">
    <source>
        <dbReference type="ARBA" id="ARBA00022692"/>
    </source>
</evidence>
<dbReference type="OMA" id="WDKGVFC"/>
<evidence type="ECO:0000313" key="7">
    <source>
        <dbReference type="Ensembl" id="ENSPFOP00000021083.2"/>
    </source>
</evidence>
<proteinExistence type="predicted"/>
<dbReference type="eggNOG" id="ENOG502QUZD">
    <property type="taxonomic scope" value="Eukaryota"/>
</dbReference>
<dbReference type="CDD" id="cd15967">
    <property type="entry name" value="7tmA_P2Y1-like"/>
    <property type="match status" value="1"/>
</dbReference>
<evidence type="ECO:0000259" key="6">
    <source>
        <dbReference type="PROSITE" id="PS50262"/>
    </source>
</evidence>